<proteinExistence type="predicted"/>
<feature type="transmembrane region" description="Helical" evidence="2">
    <location>
        <begin position="12"/>
        <end position="41"/>
    </location>
</feature>
<accession>A0A951QAQ6</accession>
<dbReference type="Gene3D" id="3.30.2310.20">
    <property type="entry name" value="RelE-like"/>
    <property type="match status" value="1"/>
</dbReference>
<dbReference type="Proteomes" id="UP000757435">
    <property type="component" value="Unassembled WGS sequence"/>
</dbReference>
<dbReference type="AlphaFoldDB" id="A0A951QAQ6"/>
<sequence length="315" mass="36298">MLKNQLVKGLIVASGTLLITVILNWFNYTVFLGLFAGFLGWCAWEQTETAHQLIQKTQLESQLQGQMRTEAALLQNELKEVKVRSQVFSEQLKVEIDSKTEAEARLYELVGQLQTHQVAHKDYQAKISKLERELAKKQGLQQELANRDEYIGLMQDAIDEEQNKRQVSESLVEKYSNQVQALGAENIALKESLSQANRKLGAIKVDHAQPDSELEKTSGSYGLKIEYLGDLEDLPDREYKKVMGKIFALQTEPRPRDCDYLRKFISRHGKIYRIRTGDYRICYVIEESPVKQIRVLMVDNRNERIYDDRLGSRLS</sequence>
<reference evidence="3" key="1">
    <citation type="submission" date="2021-05" db="EMBL/GenBank/DDBJ databases">
        <authorList>
            <person name="Pietrasiak N."/>
            <person name="Ward R."/>
            <person name="Stajich J.E."/>
            <person name="Kurbessoian T."/>
        </authorList>
    </citation>
    <scope>NUCLEOTIDE SEQUENCE</scope>
    <source>
        <strain evidence="3">UHER 2000/2452</strain>
    </source>
</reference>
<keyword evidence="1" id="KW-0175">Coiled coil</keyword>
<feature type="coiled-coil region" evidence="1">
    <location>
        <begin position="113"/>
        <end position="199"/>
    </location>
</feature>
<reference evidence="3" key="2">
    <citation type="journal article" date="2022" name="Microbiol. Resour. Announc.">
        <title>Metagenome Sequencing to Explore Phylogenomics of Terrestrial Cyanobacteria.</title>
        <authorList>
            <person name="Ward R.D."/>
            <person name="Stajich J.E."/>
            <person name="Johansen J.R."/>
            <person name="Huntemann M."/>
            <person name="Clum A."/>
            <person name="Foster B."/>
            <person name="Foster B."/>
            <person name="Roux S."/>
            <person name="Palaniappan K."/>
            <person name="Varghese N."/>
            <person name="Mukherjee S."/>
            <person name="Reddy T.B.K."/>
            <person name="Daum C."/>
            <person name="Copeland A."/>
            <person name="Chen I.A."/>
            <person name="Ivanova N.N."/>
            <person name="Kyrpides N.C."/>
            <person name="Shapiro N."/>
            <person name="Eloe-Fadrosh E.A."/>
            <person name="Pietrasiak N."/>
        </authorList>
    </citation>
    <scope>NUCLEOTIDE SEQUENCE</scope>
    <source>
        <strain evidence="3">UHER 2000/2452</strain>
    </source>
</reference>
<evidence type="ECO:0000313" key="3">
    <source>
        <dbReference type="EMBL" id="MBW4658975.1"/>
    </source>
</evidence>
<comment type="caution">
    <text evidence="3">The sequence shown here is derived from an EMBL/GenBank/DDBJ whole genome shotgun (WGS) entry which is preliminary data.</text>
</comment>
<dbReference type="InterPro" id="IPR035093">
    <property type="entry name" value="RelE/ParE_toxin_dom_sf"/>
</dbReference>
<evidence type="ECO:0000256" key="2">
    <source>
        <dbReference type="SAM" id="Phobius"/>
    </source>
</evidence>
<organism evidence="3 4">
    <name type="scientific">Drouetiella hepatica Uher 2000/2452</name>
    <dbReference type="NCBI Taxonomy" id="904376"/>
    <lineage>
        <taxon>Bacteria</taxon>
        <taxon>Bacillati</taxon>
        <taxon>Cyanobacteriota</taxon>
        <taxon>Cyanophyceae</taxon>
        <taxon>Oculatellales</taxon>
        <taxon>Oculatellaceae</taxon>
        <taxon>Drouetiella</taxon>
    </lineage>
</organism>
<dbReference type="EMBL" id="JAHHHD010000008">
    <property type="protein sequence ID" value="MBW4658975.1"/>
    <property type="molecule type" value="Genomic_DNA"/>
</dbReference>
<keyword evidence="2" id="KW-0812">Transmembrane</keyword>
<keyword evidence="2" id="KW-1133">Transmembrane helix</keyword>
<gene>
    <name evidence="3" type="ORF">KME15_09885</name>
</gene>
<evidence type="ECO:0000313" key="4">
    <source>
        <dbReference type="Proteomes" id="UP000757435"/>
    </source>
</evidence>
<keyword evidence="2" id="KW-0472">Membrane</keyword>
<protein>
    <submittedName>
        <fullName evidence="3">Uncharacterized protein</fullName>
    </submittedName>
</protein>
<dbReference type="SUPFAM" id="SSF143011">
    <property type="entry name" value="RelE-like"/>
    <property type="match status" value="1"/>
</dbReference>
<name>A0A951QAQ6_9CYAN</name>
<evidence type="ECO:0000256" key="1">
    <source>
        <dbReference type="SAM" id="Coils"/>
    </source>
</evidence>